<dbReference type="Proteomes" id="UP000003416">
    <property type="component" value="Unassembled WGS sequence"/>
</dbReference>
<dbReference type="AlphaFoldDB" id="F3PRH7"/>
<keyword evidence="2" id="KW-1185">Reference proteome</keyword>
<reference evidence="1 2" key="1">
    <citation type="submission" date="2011-02" db="EMBL/GenBank/DDBJ databases">
        <authorList>
            <person name="Weinstock G."/>
            <person name="Sodergren E."/>
            <person name="Clifton S."/>
            <person name="Fulton L."/>
            <person name="Fulton B."/>
            <person name="Courtney L."/>
            <person name="Fronick C."/>
            <person name="Harrison M."/>
            <person name="Strong C."/>
            <person name="Farmer C."/>
            <person name="Delahaunty K."/>
            <person name="Markovic C."/>
            <person name="Hall O."/>
            <person name="Minx P."/>
            <person name="Tomlinson C."/>
            <person name="Mitreva M."/>
            <person name="Hou S."/>
            <person name="Chen J."/>
            <person name="Wollam A."/>
            <person name="Pepin K.H."/>
            <person name="Johnson M."/>
            <person name="Bhonagiri V."/>
            <person name="Zhang X."/>
            <person name="Suruliraj S."/>
            <person name="Warren W."/>
            <person name="Chinwalla A."/>
            <person name="Mardis E.R."/>
            <person name="Wilson R.K."/>
        </authorList>
    </citation>
    <scope>NUCLEOTIDE SEQUENCE [LARGE SCALE GENOMIC DNA]</scope>
    <source>
        <strain evidence="1 2">YIT 12057</strain>
    </source>
</reference>
<evidence type="ECO:0000313" key="1">
    <source>
        <dbReference type="EMBL" id="EGF58308.1"/>
    </source>
</evidence>
<comment type="caution">
    <text evidence="1">The sequence shown here is derived from an EMBL/GenBank/DDBJ whole genome shotgun (WGS) entry which is preliminary data.</text>
</comment>
<organism evidence="1 2">
    <name type="scientific">Bacteroides fluxus YIT 12057</name>
    <dbReference type="NCBI Taxonomy" id="763034"/>
    <lineage>
        <taxon>Bacteria</taxon>
        <taxon>Pseudomonadati</taxon>
        <taxon>Bacteroidota</taxon>
        <taxon>Bacteroidia</taxon>
        <taxon>Bacteroidales</taxon>
        <taxon>Bacteroidaceae</taxon>
        <taxon>Bacteroides</taxon>
    </lineage>
</organism>
<evidence type="ECO:0000313" key="2">
    <source>
        <dbReference type="Proteomes" id="UP000003416"/>
    </source>
</evidence>
<gene>
    <name evidence="1" type="ORF">HMPREF9446_01328</name>
</gene>
<sequence>MWWFFLDKTRIHTECVKKEPDKRPKVIQPITAALITETSAKTAEEE</sequence>
<name>F3PRH7_9BACE</name>
<dbReference type="HOGENOM" id="CLU_3180101_0_0_10"/>
<proteinExistence type="predicted"/>
<protein>
    <submittedName>
        <fullName evidence="1">Uncharacterized protein</fullName>
    </submittedName>
</protein>
<dbReference type="EMBL" id="AFBN01000024">
    <property type="protein sequence ID" value="EGF58308.1"/>
    <property type="molecule type" value="Genomic_DNA"/>
</dbReference>
<dbReference type="STRING" id="763034.HMPREF9446_01328"/>
<accession>F3PRH7</accession>